<dbReference type="AlphaFoldDB" id="A0A645FRI5"/>
<dbReference type="Pfam" id="PF14192">
    <property type="entry name" value="DUF4314"/>
    <property type="match status" value="1"/>
</dbReference>
<gene>
    <name evidence="2" type="ORF">SDC9_162102</name>
</gene>
<dbReference type="EMBL" id="VSSQ01061440">
    <property type="protein sequence ID" value="MPN14773.1"/>
    <property type="molecule type" value="Genomic_DNA"/>
</dbReference>
<evidence type="ECO:0000313" key="2">
    <source>
        <dbReference type="EMBL" id="MPN14773.1"/>
    </source>
</evidence>
<dbReference type="InterPro" id="IPR025463">
    <property type="entry name" value="DUF4314"/>
</dbReference>
<comment type="caution">
    <text evidence="2">The sequence shown here is derived from an EMBL/GenBank/DDBJ whole genome shotgun (WGS) entry which is preliminary data.</text>
</comment>
<organism evidence="2">
    <name type="scientific">bioreactor metagenome</name>
    <dbReference type="NCBI Taxonomy" id="1076179"/>
    <lineage>
        <taxon>unclassified sequences</taxon>
        <taxon>metagenomes</taxon>
        <taxon>ecological metagenomes</taxon>
    </lineage>
</organism>
<evidence type="ECO:0000259" key="1">
    <source>
        <dbReference type="Pfam" id="PF14192"/>
    </source>
</evidence>
<dbReference type="InterPro" id="IPR032488">
    <property type="entry name" value="DUF5049"/>
</dbReference>
<name>A0A645FRI5_9ZZZZ</name>
<proteinExistence type="predicted"/>
<sequence>MTDPYTKLKPGDTGTVDFVDDTGTVFIIWDSGSHLGAVFGEDEIRLFSKAEVVKAQCRKVAATGRTNMFDTKAVFKIAMEMGFNELANFISTDTKRYANLILTGELENVE</sequence>
<reference evidence="2" key="1">
    <citation type="submission" date="2019-08" db="EMBL/GenBank/DDBJ databases">
        <authorList>
            <person name="Kucharzyk K."/>
            <person name="Murdoch R.W."/>
            <person name="Higgins S."/>
            <person name="Loffler F."/>
        </authorList>
    </citation>
    <scope>NUCLEOTIDE SEQUENCE</scope>
</reference>
<accession>A0A645FRI5</accession>
<dbReference type="Pfam" id="PF16468">
    <property type="entry name" value="DUF5049"/>
    <property type="match status" value="1"/>
</dbReference>
<feature type="domain" description="DUF4314" evidence="1">
    <location>
        <begin position="1"/>
        <end position="46"/>
    </location>
</feature>
<protein>
    <recommendedName>
        <fullName evidence="1">DUF4314 domain-containing protein</fullName>
    </recommendedName>
</protein>